<dbReference type="Proteomes" id="UP000041254">
    <property type="component" value="Unassembled WGS sequence"/>
</dbReference>
<reference evidence="1 2" key="1">
    <citation type="submission" date="2014-11" db="EMBL/GenBank/DDBJ databases">
        <authorList>
            <person name="Zhu J."/>
            <person name="Qi W."/>
            <person name="Song R."/>
        </authorList>
    </citation>
    <scope>NUCLEOTIDE SEQUENCE [LARGE SCALE GENOMIC DNA]</scope>
</reference>
<keyword evidence="2" id="KW-1185">Reference proteome</keyword>
<dbReference type="AlphaFoldDB" id="A0A0G4G0D1"/>
<dbReference type="EMBL" id="CDMY01000538">
    <property type="protein sequence ID" value="CEM21213.1"/>
    <property type="molecule type" value="Genomic_DNA"/>
</dbReference>
<accession>A0A0G4G0D1</accession>
<gene>
    <name evidence="1" type="ORF">Vbra_21862</name>
</gene>
<name>A0A0G4G0D1_VITBC</name>
<dbReference type="VEuPathDB" id="CryptoDB:Vbra_21862"/>
<evidence type="ECO:0000313" key="2">
    <source>
        <dbReference type="Proteomes" id="UP000041254"/>
    </source>
</evidence>
<dbReference type="InParanoid" id="A0A0G4G0D1"/>
<sequence length="107" mass="11768">AYIKCPKNCPIGDDDDDEKASPVLMLHTLAVAAAYTYRTTVASGSLYDFEQEFSDAIDANDKDAVQLWAALAKADHQSALGKLLKSVDPKKLDIKKAKEIKKKLDKK</sequence>
<evidence type="ECO:0000313" key="1">
    <source>
        <dbReference type="EMBL" id="CEM21213.1"/>
    </source>
</evidence>
<organism evidence="1 2">
    <name type="scientific">Vitrella brassicaformis (strain CCMP3155)</name>
    <dbReference type="NCBI Taxonomy" id="1169540"/>
    <lineage>
        <taxon>Eukaryota</taxon>
        <taxon>Sar</taxon>
        <taxon>Alveolata</taxon>
        <taxon>Colpodellida</taxon>
        <taxon>Vitrellaceae</taxon>
        <taxon>Vitrella</taxon>
    </lineage>
</organism>
<feature type="non-terminal residue" evidence="1">
    <location>
        <position position="1"/>
    </location>
</feature>
<proteinExistence type="predicted"/>
<protein>
    <submittedName>
        <fullName evidence="1">Uncharacterized protein</fullName>
    </submittedName>
</protein>